<dbReference type="SMART" id="SM00345">
    <property type="entry name" value="HTH_GNTR"/>
    <property type="match status" value="1"/>
</dbReference>
<gene>
    <name evidence="5" type="ORF">ACFFNY_08960</name>
</gene>
<evidence type="ECO:0000256" key="3">
    <source>
        <dbReference type="ARBA" id="ARBA00023163"/>
    </source>
</evidence>
<keyword evidence="3" id="KW-0804">Transcription</keyword>
<dbReference type="InterPro" id="IPR011711">
    <property type="entry name" value="GntR_C"/>
</dbReference>
<evidence type="ECO:0000256" key="2">
    <source>
        <dbReference type="ARBA" id="ARBA00023125"/>
    </source>
</evidence>
<dbReference type="PANTHER" id="PTHR43537:SF5">
    <property type="entry name" value="UXU OPERON TRANSCRIPTIONAL REGULATOR"/>
    <property type="match status" value="1"/>
</dbReference>
<dbReference type="CDD" id="cd07377">
    <property type="entry name" value="WHTH_GntR"/>
    <property type="match status" value="1"/>
</dbReference>
<dbReference type="InterPro" id="IPR000524">
    <property type="entry name" value="Tscrpt_reg_HTH_GntR"/>
</dbReference>
<dbReference type="SMART" id="SM00895">
    <property type="entry name" value="FCD"/>
    <property type="match status" value="1"/>
</dbReference>
<evidence type="ECO:0000313" key="6">
    <source>
        <dbReference type="Proteomes" id="UP001589619"/>
    </source>
</evidence>
<dbReference type="PANTHER" id="PTHR43537">
    <property type="entry name" value="TRANSCRIPTIONAL REGULATOR, GNTR FAMILY"/>
    <property type="match status" value="1"/>
</dbReference>
<dbReference type="Proteomes" id="UP001589619">
    <property type="component" value="Unassembled WGS sequence"/>
</dbReference>
<keyword evidence="2" id="KW-0238">DNA-binding</keyword>
<comment type="caution">
    <text evidence="5">The sequence shown here is derived from an EMBL/GenBank/DDBJ whole genome shotgun (WGS) entry which is preliminary data.</text>
</comment>
<dbReference type="InterPro" id="IPR008920">
    <property type="entry name" value="TF_FadR/GntR_C"/>
</dbReference>
<dbReference type="Gene3D" id="1.10.10.10">
    <property type="entry name" value="Winged helix-like DNA-binding domain superfamily/Winged helix DNA-binding domain"/>
    <property type="match status" value="1"/>
</dbReference>
<evidence type="ECO:0000256" key="1">
    <source>
        <dbReference type="ARBA" id="ARBA00023015"/>
    </source>
</evidence>
<evidence type="ECO:0000259" key="4">
    <source>
        <dbReference type="PROSITE" id="PS50949"/>
    </source>
</evidence>
<dbReference type="InterPro" id="IPR036388">
    <property type="entry name" value="WH-like_DNA-bd_sf"/>
</dbReference>
<keyword evidence="1" id="KW-0805">Transcription regulation</keyword>
<dbReference type="PROSITE" id="PS50949">
    <property type="entry name" value="HTH_GNTR"/>
    <property type="match status" value="1"/>
</dbReference>
<dbReference type="SUPFAM" id="SSF48008">
    <property type="entry name" value="GntR ligand-binding domain-like"/>
    <property type="match status" value="1"/>
</dbReference>
<accession>A0ABV5VUM1</accession>
<dbReference type="InterPro" id="IPR036390">
    <property type="entry name" value="WH_DNA-bd_sf"/>
</dbReference>
<organism evidence="5 6">
    <name type="scientific">Paenibacillus hodogayensis</name>
    <dbReference type="NCBI Taxonomy" id="279208"/>
    <lineage>
        <taxon>Bacteria</taxon>
        <taxon>Bacillati</taxon>
        <taxon>Bacillota</taxon>
        <taxon>Bacilli</taxon>
        <taxon>Bacillales</taxon>
        <taxon>Paenibacillaceae</taxon>
        <taxon>Paenibacillus</taxon>
    </lineage>
</organism>
<protein>
    <submittedName>
        <fullName evidence="5">FadR/GntR family transcriptional regulator</fullName>
    </submittedName>
</protein>
<dbReference type="Pfam" id="PF00392">
    <property type="entry name" value="GntR"/>
    <property type="match status" value="1"/>
</dbReference>
<dbReference type="PRINTS" id="PR00035">
    <property type="entry name" value="HTHGNTR"/>
</dbReference>
<dbReference type="Pfam" id="PF07729">
    <property type="entry name" value="FCD"/>
    <property type="match status" value="1"/>
</dbReference>
<dbReference type="SUPFAM" id="SSF46785">
    <property type="entry name" value="Winged helix' DNA-binding domain"/>
    <property type="match status" value="1"/>
</dbReference>
<dbReference type="Gene3D" id="1.20.120.530">
    <property type="entry name" value="GntR ligand-binding domain-like"/>
    <property type="match status" value="1"/>
</dbReference>
<feature type="domain" description="HTH gntR-type" evidence="4">
    <location>
        <begin position="10"/>
        <end position="78"/>
    </location>
</feature>
<evidence type="ECO:0000313" key="5">
    <source>
        <dbReference type="EMBL" id="MFB9751701.1"/>
    </source>
</evidence>
<dbReference type="RefSeq" id="WP_344912483.1">
    <property type="nucleotide sequence ID" value="NZ_BAAAYO010000010.1"/>
</dbReference>
<proteinExistence type="predicted"/>
<name>A0ABV5VUM1_9BACL</name>
<keyword evidence="6" id="KW-1185">Reference proteome</keyword>
<reference evidence="5 6" key="1">
    <citation type="submission" date="2024-09" db="EMBL/GenBank/DDBJ databases">
        <authorList>
            <person name="Sun Q."/>
            <person name="Mori K."/>
        </authorList>
    </citation>
    <scope>NUCLEOTIDE SEQUENCE [LARGE SCALE GENOMIC DNA]</scope>
    <source>
        <strain evidence="5 6">JCM 12520</strain>
    </source>
</reference>
<sequence length="226" mass="24724">MKPIEKAERYTLSKLVVQNLKQYIIEHKLAPGERLPAERELSQIMKVSRAILREALRSLESAGILDIRHGEGAFLSANSLSPLLEQLSFAASLSGGGRQELREIRYLLEAAAIEEGVRRGSAFPIEELERWHAAAAQPQQADESGSQAAEAEAQFHIAIVGTLGNESLGKLAELFIRQALPHSGVKADERAKQRVRYLQALRSSDSTAAKLALRELAGQSPEAIGR</sequence>
<dbReference type="EMBL" id="JBHMAG010000007">
    <property type="protein sequence ID" value="MFB9751701.1"/>
    <property type="molecule type" value="Genomic_DNA"/>
</dbReference>